<dbReference type="Proteomes" id="UP001501637">
    <property type="component" value="Unassembled WGS sequence"/>
</dbReference>
<dbReference type="RefSeq" id="WP_344522052.1">
    <property type="nucleotide sequence ID" value="NZ_BAAAUG010000062.1"/>
</dbReference>
<sequence>MNRTHATRTHATRIATATALLALTTTACSESDVDKAKDRAASATAKAGEAVSSATEAAASKMAEVKDGVDAKKDVKVDGPTKTEDDRATAKITATNTKDKKGDYTISVNFRDGDGKLLDTTVLNINDVDPAKSKSGTARSNRSLSGTPKAEIGKALRH</sequence>
<feature type="region of interest" description="Disordered" evidence="1">
    <location>
        <begin position="127"/>
        <end position="158"/>
    </location>
</feature>
<organism evidence="2 3">
    <name type="scientific">Streptomyces rectiviolaceus</name>
    <dbReference type="NCBI Taxonomy" id="332591"/>
    <lineage>
        <taxon>Bacteria</taxon>
        <taxon>Bacillati</taxon>
        <taxon>Actinomycetota</taxon>
        <taxon>Actinomycetes</taxon>
        <taxon>Kitasatosporales</taxon>
        <taxon>Streptomycetaceae</taxon>
        <taxon>Streptomyces</taxon>
    </lineage>
</organism>
<dbReference type="EMBL" id="BAAAUG010000062">
    <property type="protein sequence ID" value="GAA3111049.1"/>
    <property type="molecule type" value="Genomic_DNA"/>
</dbReference>
<protein>
    <recommendedName>
        <fullName evidence="4">Lipoprotein</fullName>
    </recommendedName>
</protein>
<keyword evidence="3" id="KW-1185">Reference proteome</keyword>
<evidence type="ECO:0000313" key="3">
    <source>
        <dbReference type="Proteomes" id="UP001501637"/>
    </source>
</evidence>
<reference evidence="3" key="1">
    <citation type="journal article" date="2019" name="Int. J. Syst. Evol. Microbiol.">
        <title>The Global Catalogue of Microorganisms (GCM) 10K type strain sequencing project: providing services to taxonomists for standard genome sequencing and annotation.</title>
        <authorList>
            <consortium name="The Broad Institute Genomics Platform"/>
            <consortium name="The Broad Institute Genome Sequencing Center for Infectious Disease"/>
            <person name="Wu L."/>
            <person name="Ma J."/>
        </authorList>
    </citation>
    <scope>NUCLEOTIDE SEQUENCE [LARGE SCALE GENOMIC DNA]</scope>
    <source>
        <strain evidence="3">JCM 9092</strain>
    </source>
</reference>
<feature type="compositionally biased region" description="Polar residues" evidence="1">
    <location>
        <begin position="134"/>
        <end position="146"/>
    </location>
</feature>
<dbReference type="PROSITE" id="PS51257">
    <property type="entry name" value="PROKAR_LIPOPROTEIN"/>
    <property type="match status" value="1"/>
</dbReference>
<comment type="caution">
    <text evidence="2">The sequence shown here is derived from an EMBL/GenBank/DDBJ whole genome shotgun (WGS) entry which is preliminary data.</text>
</comment>
<gene>
    <name evidence="2" type="ORF">GCM10010449_36780</name>
</gene>
<name>A0ABP6MK22_9ACTN</name>
<evidence type="ECO:0000256" key="1">
    <source>
        <dbReference type="SAM" id="MobiDB-lite"/>
    </source>
</evidence>
<evidence type="ECO:0000313" key="2">
    <source>
        <dbReference type="EMBL" id="GAA3111049.1"/>
    </source>
</evidence>
<accession>A0ABP6MK22</accession>
<proteinExistence type="predicted"/>
<evidence type="ECO:0008006" key="4">
    <source>
        <dbReference type="Google" id="ProtNLM"/>
    </source>
</evidence>